<dbReference type="InterPro" id="IPR024467">
    <property type="entry name" value="Xre/MbcA/ParS-like_toxin-bd"/>
</dbReference>
<proteinExistence type="predicted"/>
<evidence type="ECO:0000313" key="3">
    <source>
        <dbReference type="Proteomes" id="UP000441797"/>
    </source>
</evidence>
<protein>
    <recommendedName>
        <fullName evidence="1">Antitoxin Xre/MbcA/ParS-like toxin-binding domain-containing protein</fullName>
    </recommendedName>
</protein>
<dbReference type="InterPro" id="IPR011979">
    <property type="entry name" value="Antitox_Xre"/>
</dbReference>
<dbReference type="RefSeq" id="WP_105222193.1">
    <property type="nucleotide sequence ID" value="NZ_CAWNSU010000002.1"/>
</dbReference>
<dbReference type="EMBL" id="NAPY01000055">
    <property type="protein sequence ID" value="MUL38989.1"/>
    <property type="molecule type" value="Genomic_DNA"/>
</dbReference>
<evidence type="ECO:0000313" key="2">
    <source>
        <dbReference type="EMBL" id="MUL38989.1"/>
    </source>
</evidence>
<comment type="caution">
    <text evidence="2">The sequence shown here is derived from an EMBL/GenBank/DDBJ whole genome shotgun (WGS) entry which is preliminary data.</text>
</comment>
<dbReference type="Pfam" id="PF09722">
    <property type="entry name" value="Xre_MbcA_ParS_C"/>
    <property type="match status" value="1"/>
</dbReference>
<gene>
    <name evidence="2" type="ORF">BWI75_22460</name>
</gene>
<evidence type="ECO:0000259" key="1">
    <source>
        <dbReference type="Pfam" id="PF09722"/>
    </source>
</evidence>
<organism evidence="2 3">
    <name type="scientific">Gloeocapsopsis dulcis AAB1 = 1H9</name>
    <dbReference type="NCBI Taxonomy" id="1433147"/>
    <lineage>
        <taxon>Bacteria</taxon>
        <taxon>Bacillati</taxon>
        <taxon>Cyanobacteriota</taxon>
        <taxon>Cyanophyceae</taxon>
        <taxon>Oscillatoriophycideae</taxon>
        <taxon>Chroococcales</taxon>
        <taxon>Chroococcaceae</taxon>
        <taxon>Gloeocapsopsis</taxon>
        <taxon>Gloeocapsopsis dulcis</taxon>
    </lineage>
</organism>
<dbReference type="Proteomes" id="UP000441797">
    <property type="component" value="Unassembled WGS sequence"/>
</dbReference>
<keyword evidence="3" id="KW-1185">Reference proteome</keyword>
<reference evidence="2 3" key="1">
    <citation type="journal article" date="2019" name="Front. Microbiol.">
        <title>Genomic Features for Desiccation Tolerance and Sugar Biosynthesis in the Extremophile Gloeocapsopsis sp. UTEX B3054.</title>
        <authorList>
            <person name="Urrejola C."/>
            <person name="Alcorta J."/>
            <person name="Salas L."/>
            <person name="Vasquez M."/>
            <person name="Polz M.F."/>
            <person name="Vicuna R."/>
            <person name="Diez B."/>
        </authorList>
    </citation>
    <scope>NUCLEOTIDE SEQUENCE [LARGE SCALE GENOMIC DNA]</scope>
    <source>
        <strain evidence="2 3">1H9</strain>
    </source>
</reference>
<dbReference type="AlphaFoldDB" id="A0A6N8G1M1"/>
<sequence length="72" mass="8168">MSKINRCGWSKHYARITARAEEVFEDEQVAKNWLKRPNQALGGETPLGLLDTETGAEQVNQVLTRIEYGVYS</sequence>
<dbReference type="NCBIfam" id="TIGR02293">
    <property type="entry name" value="TAS_TIGR02293"/>
    <property type="match status" value="1"/>
</dbReference>
<feature type="domain" description="Antitoxin Xre/MbcA/ParS-like toxin-binding" evidence="1">
    <location>
        <begin position="20"/>
        <end position="69"/>
    </location>
</feature>
<dbReference type="OrthoDB" id="428683at2"/>
<name>A0A6N8G1M1_9CHRO</name>
<accession>A0A6N8G1M1</accession>